<comment type="caution">
    <text evidence="1">The sequence shown here is derived from an EMBL/GenBank/DDBJ whole genome shotgun (WGS) entry which is preliminary data.</text>
</comment>
<evidence type="ECO:0000313" key="1">
    <source>
        <dbReference type="EMBL" id="MCD8474014.1"/>
    </source>
</evidence>
<accession>A0ABS8TV50</accession>
<dbReference type="RefSeq" id="WP_230439292.1">
    <property type="nucleotide sequence ID" value="NZ_CP087680.1"/>
</dbReference>
<gene>
    <name evidence="1" type="ORF">LPH55_11235</name>
</gene>
<dbReference type="Proteomes" id="UP001430701">
    <property type="component" value="Unassembled WGS sequence"/>
</dbReference>
<organism evidence="1 2">
    <name type="scientific">Xylella taiwanensis</name>
    <dbReference type="NCBI Taxonomy" id="1444770"/>
    <lineage>
        <taxon>Bacteria</taxon>
        <taxon>Pseudomonadati</taxon>
        <taxon>Pseudomonadota</taxon>
        <taxon>Gammaproteobacteria</taxon>
        <taxon>Lysobacterales</taxon>
        <taxon>Lysobacteraceae</taxon>
        <taxon>Xylella</taxon>
    </lineage>
</organism>
<dbReference type="EMBL" id="JAJPPU010000003">
    <property type="protein sequence ID" value="MCD8474014.1"/>
    <property type="molecule type" value="Genomic_DNA"/>
</dbReference>
<sequence>MLQVKEGVSADGMTFDLLMLFIPSGKVSESDVQHLCRLVLEQTKPDSKTPAEH</sequence>
<proteinExistence type="predicted"/>
<name>A0ABS8TV50_9GAMM</name>
<keyword evidence="2" id="KW-1185">Reference proteome</keyword>
<reference evidence="1" key="1">
    <citation type="submission" date="2021-11" db="EMBL/GenBank/DDBJ databases">
        <title>Genome sequence of Xylella taiwanensis PLS432.</title>
        <authorList>
            <person name="Weng L.-W."/>
            <person name="Su C.-C."/>
            <person name="Tsai C.-W."/>
            <person name="Kuo C.-H."/>
        </authorList>
    </citation>
    <scope>NUCLEOTIDE SEQUENCE</scope>
    <source>
        <strain evidence="1">PLS432</strain>
    </source>
</reference>
<protein>
    <submittedName>
        <fullName evidence="1">Uncharacterized protein</fullName>
    </submittedName>
</protein>
<evidence type="ECO:0000313" key="2">
    <source>
        <dbReference type="Proteomes" id="UP001430701"/>
    </source>
</evidence>